<reference evidence="5" key="1">
    <citation type="submission" date="2021-03" db="UniProtKB">
        <authorList>
            <consortium name="EnsemblPlants"/>
        </authorList>
    </citation>
    <scope>IDENTIFICATION</scope>
</reference>
<evidence type="ECO:0000313" key="5">
    <source>
        <dbReference type="EnsemblPlants" id="cds.evm.model.ctgX7.3"/>
    </source>
</evidence>
<keyword evidence="2" id="KW-0328">Glycosyltransferase</keyword>
<dbReference type="CDD" id="cd03784">
    <property type="entry name" value="GT1_Gtf-like"/>
    <property type="match status" value="1"/>
</dbReference>
<evidence type="ECO:0000256" key="4">
    <source>
        <dbReference type="SAM" id="Phobius"/>
    </source>
</evidence>
<dbReference type="OMA" id="CHIILIR"/>
<feature type="transmembrane region" description="Helical" evidence="4">
    <location>
        <begin position="20"/>
        <end position="37"/>
    </location>
</feature>
<comment type="similarity">
    <text evidence="1">Belongs to the UDP-glycosyltransferase family.</text>
</comment>
<evidence type="ECO:0000256" key="2">
    <source>
        <dbReference type="ARBA" id="ARBA00022676"/>
    </source>
</evidence>
<evidence type="ECO:0000256" key="3">
    <source>
        <dbReference type="ARBA" id="ARBA00022679"/>
    </source>
</evidence>
<keyword evidence="4" id="KW-0472">Membrane</keyword>
<dbReference type="EnsemblPlants" id="evm.model.ctgX7.3">
    <property type="protein sequence ID" value="cds.evm.model.ctgX7.3"/>
    <property type="gene ID" value="evm.TU.ctgX7.3"/>
</dbReference>
<sequence>MENNKLNSDVNQLHVAVFPWLAQGHLLPFFQVSMFLVQKGHRVSFITTPKNHTRLPKNLIPSKLSHLITFVDLPLPTVDGLPDGAESTADLPIHKVPFLKKAFDGLQPSMTKFLQDSGHDVTWIISDFVCYWLPPLASRFRIKLVLFSIVNATSFAFYLPPSEMGSDYRSKPEDFTVVPKWWNDMPYDVAFKLHEMENHWKGMDSDVSDFQRLMEVTKGCHIILIRTCPDFEPESLSLLKTLHNKPVLPIGLLPPSEPRDDEDHERWEALKLWLDGKKDKSVVYIALGSEFSLSQELMHELAFGIEKSGLPFVWVINNRPLVEGKFGSDIIPSGFETRVPDRGLVWRGWAPQLKILGHPSVGGFLTHCGWSSVIEGLGFGVALILFPGGIADMGLIGRLLHNKGIGFEIPRDDIKGSFTCDSVAESIRRVMVEEEGEPLRAKSREMRQIFGNMELQNKYFNEFEEFLLRGA</sequence>
<dbReference type="GO" id="GO:0035251">
    <property type="term" value="F:UDP-glucosyltransferase activity"/>
    <property type="evidence" value="ECO:0007669"/>
    <property type="project" value="InterPro"/>
</dbReference>
<dbReference type="AlphaFoldDB" id="A0A803QSN2"/>
<keyword evidence="3" id="KW-0808">Transferase</keyword>
<organism evidence="5 6">
    <name type="scientific">Cannabis sativa</name>
    <name type="common">Hemp</name>
    <name type="synonym">Marijuana</name>
    <dbReference type="NCBI Taxonomy" id="3483"/>
    <lineage>
        <taxon>Eukaryota</taxon>
        <taxon>Viridiplantae</taxon>
        <taxon>Streptophyta</taxon>
        <taxon>Embryophyta</taxon>
        <taxon>Tracheophyta</taxon>
        <taxon>Spermatophyta</taxon>
        <taxon>Magnoliopsida</taxon>
        <taxon>eudicotyledons</taxon>
        <taxon>Gunneridae</taxon>
        <taxon>Pentapetalae</taxon>
        <taxon>rosids</taxon>
        <taxon>fabids</taxon>
        <taxon>Rosales</taxon>
        <taxon>Cannabaceae</taxon>
        <taxon>Cannabis</taxon>
    </lineage>
</organism>
<dbReference type="PANTHER" id="PTHR48049">
    <property type="entry name" value="GLYCOSYLTRANSFERASE"/>
    <property type="match status" value="1"/>
</dbReference>
<dbReference type="OrthoDB" id="5835829at2759"/>
<keyword evidence="6" id="KW-1185">Reference proteome</keyword>
<name>A0A803QSN2_CANSA</name>
<dbReference type="InterPro" id="IPR002213">
    <property type="entry name" value="UDP_glucos_trans"/>
</dbReference>
<dbReference type="Gramene" id="evm.model.ctgX7.3">
    <property type="protein sequence ID" value="cds.evm.model.ctgX7.3"/>
    <property type="gene ID" value="evm.TU.ctgX7.3"/>
</dbReference>
<dbReference type="FunFam" id="3.40.50.2000:FF:000037">
    <property type="entry name" value="Glycosyltransferase"/>
    <property type="match status" value="1"/>
</dbReference>
<gene>
    <name evidence="5" type="primary">LOC115702237</name>
</gene>
<protein>
    <submittedName>
        <fullName evidence="5">Uncharacterized protein</fullName>
    </submittedName>
</protein>
<dbReference type="SUPFAM" id="SSF53756">
    <property type="entry name" value="UDP-Glycosyltransferase/glycogen phosphorylase"/>
    <property type="match status" value="1"/>
</dbReference>
<evidence type="ECO:0000256" key="1">
    <source>
        <dbReference type="ARBA" id="ARBA00009995"/>
    </source>
</evidence>
<dbReference type="InterPro" id="IPR050481">
    <property type="entry name" value="UDP-glycosyltransf_plant"/>
</dbReference>
<proteinExistence type="inferred from homology"/>
<accession>A0A803QSN2</accession>
<keyword evidence="4" id="KW-0812">Transmembrane</keyword>
<evidence type="ECO:0000313" key="6">
    <source>
        <dbReference type="Proteomes" id="UP000596661"/>
    </source>
</evidence>
<dbReference type="PANTHER" id="PTHR48049:SF60">
    <property type="entry name" value="UDP-GLYCOSYLTRANSFERASE 91B1"/>
    <property type="match status" value="1"/>
</dbReference>
<dbReference type="Proteomes" id="UP000596661">
    <property type="component" value="Unassembled WGS sequence"/>
</dbReference>
<dbReference type="Pfam" id="PF00201">
    <property type="entry name" value="UDPGT"/>
    <property type="match status" value="1"/>
</dbReference>
<keyword evidence="4" id="KW-1133">Transmembrane helix</keyword>
<dbReference type="Gene3D" id="3.40.50.2000">
    <property type="entry name" value="Glycogen Phosphorylase B"/>
    <property type="match status" value="2"/>
</dbReference>